<evidence type="ECO:0000313" key="3">
    <source>
        <dbReference type="Proteomes" id="UP000320042"/>
    </source>
</evidence>
<dbReference type="Proteomes" id="UP000320042">
    <property type="component" value="Unassembled WGS sequence"/>
</dbReference>
<dbReference type="OrthoDB" id="799762at2"/>
<gene>
    <name evidence="2" type="ORF">FPZ43_10885</name>
</gene>
<dbReference type="EMBL" id="VOEJ01000004">
    <property type="protein sequence ID" value="TWR29447.1"/>
    <property type="molecule type" value="Genomic_DNA"/>
</dbReference>
<evidence type="ECO:0000256" key="1">
    <source>
        <dbReference type="SAM" id="SignalP"/>
    </source>
</evidence>
<evidence type="ECO:0000313" key="2">
    <source>
        <dbReference type="EMBL" id="TWR29447.1"/>
    </source>
</evidence>
<accession>A0A563UDK6</accession>
<organism evidence="2 3">
    <name type="scientific">Mucilaginibacter pallidiroseus</name>
    <dbReference type="NCBI Taxonomy" id="2599295"/>
    <lineage>
        <taxon>Bacteria</taxon>
        <taxon>Pseudomonadati</taxon>
        <taxon>Bacteroidota</taxon>
        <taxon>Sphingobacteriia</taxon>
        <taxon>Sphingobacteriales</taxon>
        <taxon>Sphingobacteriaceae</taxon>
        <taxon>Mucilaginibacter</taxon>
    </lineage>
</organism>
<evidence type="ECO:0008006" key="4">
    <source>
        <dbReference type="Google" id="ProtNLM"/>
    </source>
</evidence>
<sequence length="131" mass="14845">MKKTLCFALVALILSSCNYTTYNMNRGELKIAKKDTYNVYYSTITPNGVKAKVSYVDKDGKDHEEKFDGGRWEKLVQLPSKTAVIFKVDTKLPKTTPNSQLITNIKVDNAVVSEQIQTGKDVKYRFAFKLP</sequence>
<dbReference type="AlphaFoldDB" id="A0A563UDK6"/>
<keyword evidence="3" id="KW-1185">Reference proteome</keyword>
<dbReference type="RefSeq" id="WP_146381936.1">
    <property type="nucleotide sequence ID" value="NZ_VOEJ01000004.1"/>
</dbReference>
<feature type="signal peptide" evidence="1">
    <location>
        <begin position="1"/>
        <end position="21"/>
    </location>
</feature>
<keyword evidence="1" id="KW-0732">Signal</keyword>
<dbReference type="PROSITE" id="PS51257">
    <property type="entry name" value="PROKAR_LIPOPROTEIN"/>
    <property type="match status" value="1"/>
</dbReference>
<proteinExistence type="predicted"/>
<feature type="chain" id="PRO_5021964497" description="Lipoprotein" evidence="1">
    <location>
        <begin position="22"/>
        <end position="131"/>
    </location>
</feature>
<comment type="caution">
    <text evidence="2">The sequence shown here is derived from an EMBL/GenBank/DDBJ whole genome shotgun (WGS) entry which is preliminary data.</text>
</comment>
<name>A0A563UDK6_9SPHI</name>
<protein>
    <recommendedName>
        <fullName evidence="4">Lipoprotein</fullName>
    </recommendedName>
</protein>
<reference evidence="2 3" key="1">
    <citation type="submission" date="2019-07" db="EMBL/GenBank/DDBJ databases">
        <authorList>
            <person name="Kim J."/>
        </authorList>
    </citation>
    <scope>NUCLEOTIDE SEQUENCE [LARGE SCALE GENOMIC DNA]</scope>
    <source>
        <strain evidence="3">dk17</strain>
    </source>
</reference>